<dbReference type="STRING" id="1088818.A0A2I0APT8"/>
<dbReference type="InterPro" id="IPR013083">
    <property type="entry name" value="Znf_RING/FYVE/PHD"/>
</dbReference>
<feature type="region of interest" description="Disordered" evidence="9">
    <location>
        <begin position="171"/>
        <end position="201"/>
    </location>
</feature>
<dbReference type="SUPFAM" id="SSF57850">
    <property type="entry name" value="RING/U-box"/>
    <property type="match status" value="1"/>
</dbReference>
<evidence type="ECO:0000256" key="9">
    <source>
        <dbReference type="SAM" id="MobiDB-lite"/>
    </source>
</evidence>
<dbReference type="Gene3D" id="3.30.40.10">
    <property type="entry name" value="Zinc/RING finger domain, C3HC4 (zinc finger)"/>
    <property type="match status" value="1"/>
</dbReference>
<keyword evidence="3" id="KW-0808">Transferase</keyword>
<evidence type="ECO:0000256" key="7">
    <source>
        <dbReference type="ARBA" id="ARBA00022833"/>
    </source>
</evidence>
<evidence type="ECO:0000256" key="5">
    <source>
        <dbReference type="ARBA" id="ARBA00022771"/>
    </source>
</evidence>
<dbReference type="PANTHER" id="PTHR22937:SF136">
    <property type="entry name" value="RING-TYPE E3 UBIQUITIN TRANSFERASE"/>
    <property type="match status" value="1"/>
</dbReference>
<sequence>MDDDSSKRTTRELELPRNSGLSSRDPNHEERSFQIYSRRRDPMKNSQNNNSDKSKHLKPSFRFDRNYSSAASYSKSFSSIRSIQKSYHEQQNLGSLKETDAAESSTRREDNGDNWKFGFHGREEEALEHHEAPNVRGFSTSSADAPNNSSIASASRYGKQINQKFTSAIQDAASSVPHQSSTPQSAARDSKTISQGISDRPQRYGLRNIGCASISDVLPSGCSSSNGHRKRDVAVRRRLQYGEGSSNTMLSLQEHEASKEASKRTRVHSGREVVRSVGTRRGFSGEGSSRMRQSEQEPQHINPLSIYEVAEENSQRSFPLDRPSTFQDFHFTGRPGSSSRRSRSRLIDHSGDTDDYRRFNMGGITEVLLALERIGQDEVLTYEEEYVVGEEVGRLPCEHLYHVQCIHQWLKLKNWCPVCKAPAASSKNELQFY</sequence>
<organism evidence="11 12">
    <name type="scientific">Apostasia shenzhenica</name>
    <dbReference type="NCBI Taxonomy" id="1088818"/>
    <lineage>
        <taxon>Eukaryota</taxon>
        <taxon>Viridiplantae</taxon>
        <taxon>Streptophyta</taxon>
        <taxon>Embryophyta</taxon>
        <taxon>Tracheophyta</taxon>
        <taxon>Spermatophyta</taxon>
        <taxon>Magnoliopsida</taxon>
        <taxon>Liliopsida</taxon>
        <taxon>Asparagales</taxon>
        <taxon>Orchidaceae</taxon>
        <taxon>Apostasioideae</taxon>
        <taxon>Apostasia</taxon>
    </lineage>
</organism>
<keyword evidence="5 8" id="KW-0863">Zinc-finger</keyword>
<evidence type="ECO:0000256" key="4">
    <source>
        <dbReference type="ARBA" id="ARBA00022723"/>
    </source>
</evidence>
<feature type="compositionally biased region" description="Basic and acidic residues" evidence="9">
    <location>
        <begin position="97"/>
        <end position="113"/>
    </location>
</feature>
<dbReference type="AlphaFoldDB" id="A0A2I0APT8"/>
<evidence type="ECO:0000256" key="1">
    <source>
        <dbReference type="ARBA" id="ARBA00000900"/>
    </source>
</evidence>
<dbReference type="Proteomes" id="UP000236161">
    <property type="component" value="Unassembled WGS sequence"/>
</dbReference>
<dbReference type="InterPro" id="IPR001841">
    <property type="entry name" value="Znf_RING"/>
</dbReference>
<evidence type="ECO:0000313" key="12">
    <source>
        <dbReference type="Proteomes" id="UP000236161"/>
    </source>
</evidence>
<protein>
    <recommendedName>
        <fullName evidence="2">RING-type E3 ubiquitin transferase</fullName>
        <ecNumber evidence="2">2.3.2.27</ecNumber>
    </recommendedName>
</protein>
<dbReference type="EC" id="2.3.2.27" evidence="2"/>
<keyword evidence="12" id="KW-1185">Reference proteome</keyword>
<evidence type="ECO:0000313" key="11">
    <source>
        <dbReference type="EMBL" id="PKA57573.1"/>
    </source>
</evidence>
<accession>A0A2I0APT8</accession>
<feature type="region of interest" description="Disordered" evidence="9">
    <location>
        <begin position="244"/>
        <end position="349"/>
    </location>
</feature>
<dbReference type="GO" id="GO:0016874">
    <property type="term" value="F:ligase activity"/>
    <property type="evidence" value="ECO:0007669"/>
    <property type="project" value="UniProtKB-KW"/>
</dbReference>
<evidence type="ECO:0000256" key="2">
    <source>
        <dbReference type="ARBA" id="ARBA00012483"/>
    </source>
</evidence>
<name>A0A2I0APT8_9ASPA</name>
<feature type="compositionally biased region" description="Basic and acidic residues" evidence="9">
    <location>
        <begin position="25"/>
        <end position="43"/>
    </location>
</feature>
<proteinExistence type="predicted"/>
<dbReference type="GO" id="GO:0061630">
    <property type="term" value="F:ubiquitin protein ligase activity"/>
    <property type="evidence" value="ECO:0007669"/>
    <property type="project" value="UniProtKB-EC"/>
</dbReference>
<feature type="region of interest" description="Disordered" evidence="9">
    <location>
        <begin position="1"/>
        <end position="61"/>
    </location>
</feature>
<dbReference type="GO" id="GO:0008270">
    <property type="term" value="F:zinc ion binding"/>
    <property type="evidence" value="ECO:0007669"/>
    <property type="project" value="UniProtKB-KW"/>
</dbReference>
<feature type="compositionally biased region" description="Polar residues" evidence="9">
    <location>
        <begin position="171"/>
        <end position="197"/>
    </location>
</feature>
<dbReference type="OrthoDB" id="8062037at2759"/>
<feature type="compositionally biased region" description="Basic and acidic residues" evidence="9">
    <location>
        <begin position="253"/>
        <end position="274"/>
    </location>
</feature>
<keyword evidence="7" id="KW-0862">Zinc</keyword>
<keyword evidence="4" id="KW-0479">Metal-binding</keyword>
<evidence type="ECO:0000256" key="6">
    <source>
        <dbReference type="ARBA" id="ARBA00022786"/>
    </source>
</evidence>
<dbReference type="PANTHER" id="PTHR22937">
    <property type="entry name" value="E3 UBIQUITIN-PROTEIN LIGASE RNF165"/>
    <property type="match status" value="1"/>
</dbReference>
<dbReference type="InterPro" id="IPR045191">
    <property type="entry name" value="MBR1/2-like"/>
</dbReference>
<keyword evidence="6" id="KW-0833">Ubl conjugation pathway</keyword>
<keyword evidence="11" id="KW-0436">Ligase</keyword>
<evidence type="ECO:0000256" key="8">
    <source>
        <dbReference type="PROSITE-ProRule" id="PRU00175"/>
    </source>
</evidence>
<feature type="region of interest" description="Disordered" evidence="9">
    <location>
        <begin position="88"/>
        <end position="117"/>
    </location>
</feature>
<comment type="catalytic activity">
    <reaction evidence="1">
        <text>S-ubiquitinyl-[E2 ubiquitin-conjugating enzyme]-L-cysteine + [acceptor protein]-L-lysine = [E2 ubiquitin-conjugating enzyme]-L-cysteine + N(6)-ubiquitinyl-[acceptor protein]-L-lysine.</text>
        <dbReference type="EC" id="2.3.2.27"/>
    </reaction>
</comment>
<reference evidence="11 12" key="1">
    <citation type="journal article" date="2017" name="Nature">
        <title>The Apostasia genome and the evolution of orchids.</title>
        <authorList>
            <person name="Zhang G.Q."/>
            <person name="Liu K.W."/>
            <person name="Li Z."/>
            <person name="Lohaus R."/>
            <person name="Hsiao Y.Y."/>
            <person name="Niu S.C."/>
            <person name="Wang J.Y."/>
            <person name="Lin Y.C."/>
            <person name="Xu Q."/>
            <person name="Chen L.J."/>
            <person name="Yoshida K."/>
            <person name="Fujiwara S."/>
            <person name="Wang Z.W."/>
            <person name="Zhang Y.Q."/>
            <person name="Mitsuda N."/>
            <person name="Wang M."/>
            <person name="Liu G.H."/>
            <person name="Pecoraro L."/>
            <person name="Huang H.X."/>
            <person name="Xiao X.J."/>
            <person name="Lin M."/>
            <person name="Wu X.Y."/>
            <person name="Wu W.L."/>
            <person name="Chen Y.Y."/>
            <person name="Chang S.B."/>
            <person name="Sakamoto S."/>
            <person name="Ohme-Takagi M."/>
            <person name="Yagi M."/>
            <person name="Zeng S.J."/>
            <person name="Shen C.Y."/>
            <person name="Yeh C.M."/>
            <person name="Luo Y.B."/>
            <person name="Tsai W.C."/>
            <person name="Van de Peer Y."/>
            <person name="Liu Z.J."/>
        </authorList>
    </citation>
    <scope>NUCLEOTIDE SEQUENCE [LARGE SCALE GENOMIC DNA]</scope>
    <source>
        <strain evidence="12">cv. Shenzhen</strain>
        <tissue evidence="11">Stem</tissue>
    </source>
</reference>
<dbReference type="PROSITE" id="PS50089">
    <property type="entry name" value="ZF_RING_2"/>
    <property type="match status" value="1"/>
</dbReference>
<dbReference type="EMBL" id="KZ451963">
    <property type="protein sequence ID" value="PKA57573.1"/>
    <property type="molecule type" value="Genomic_DNA"/>
</dbReference>
<feature type="domain" description="RING-type" evidence="10">
    <location>
        <begin position="395"/>
        <end position="420"/>
    </location>
</feature>
<evidence type="ECO:0000256" key="3">
    <source>
        <dbReference type="ARBA" id="ARBA00022679"/>
    </source>
</evidence>
<evidence type="ECO:0000259" key="10">
    <source>
        <dbReference type="PROSITE" id="PS50089"/>
    </source>
</evidence>
<gene>
    <name evidence="11" type="primary">BBR</name>
    <name evidence="11" type="ORF">AXF42_Ash018548</name>
</gene>
<feature type="compositionally biased region" description="Basic and acidic residues" evidence="9">
    <location>
        <begin position="1"/>
        <end position="15"/>
    </location>
</feature>
<dbReference type="Pfam" id="PF13639">
    <property type="entry name" value="zf-RING_2"/>
    <property type="match status" value="1"/>
</dbReference>